<evidence type="ECO:0000256" key="2">
    <source>
        <dbReference type="ARBA" id="ARBA00022679"/>
    </source>
</evidence>
<gene>
    <name evidence="4" type="ORF">INF35_06820</name>
</gene>
<sequence length="376" mass="41660">MPAGRGAGVFEPGRAEGPQAVPAVWENVVSPGTCGGLSAQKKSPDPFEKTAERKENTVITVIVPVYCVEPYLRICTASILAQTFRDFELLLVDDGSPDGCPALCDAIAATDARVRVIHQENGGVSAARNAGIRAAKGEYLTFVDADDWIEPDYLSCLLEAMRQSDLAVCGVDADEILCPEEARISAMQLRTTPSKYAANLYTNWVYNKLYVTDLVRRSGAIFPEQMRRGEDACFVAAYLEHCKEIALCGKVLYHYRQTDGSAMHRFYTGVCEDEVPLMKIQYDLFHPHGPDSLDPAEEEAFQRWQHGKVLAILRYIAGYAPDRKTQLKYTRGMLAEPLAHSSILNPPAGIGLRGKLAAFLLRHELWQLLLILLKRI</sequence>
<evidence type="ECO:0000313" key="5">
    <source>
        <dbReference type="Proteomes" id="UP000768567"/>
    </source>
</evidence>
<comment type="caution">
    <text evidence="4">The sequence shown here is derived from an EMBL/GenBank/DDBJ whole genome shotgun (WGS) entry which is preliminary data.</text>
</comment>
<dbReference type="InterPro" id="IPR029044">
    <property type="entry name" value="Nucleotide-diphossugar_trans"/>
</dbReference>
<feature type="domain" description="Glycosyltransferase 2-like" evidence="3">
    <location>
        <begin position="60"/>
        <end position="176"/>
    </location>
</feature>
<evidence type="ECO:0000313" key="4">
    <source>
        <dbReference type="EMBL" id="MBE5037492.1"/>
    </source>
</evidence>
<name>A0ABR9R2Z2_9FIRM</name>
<keyword evidence="5" id="KW-1185">Reference proteome</keyword>
<accession>A0ABR9R2Z2</accession>
<evidence type="ECO:0000259" key="3">
    <source>
        <dbReference type="Pfam" id="PF00535"/>
    </source>
</evidence>
<dbReference type="CDD" id="cd00761">
    <property type="entry name" value="Glyco_tranf_GTA_type"/>
    <property type="match status" value="1"/>
</dbReference>
<dbReference type="PANTHER" id="PTHR22916:SF51">
    <property type="entry name" value="GLYCOSYLTRANSFERASE EPSH-RELATED"/>
    <property type="match status" value="1"/>
</dbReference>
<keyword evidence="2" id="KW-0808">Transferase</keyword>
<dbReference type="Pfam" id="PF00535">
    <property type="entry name" value="Glycos_transf_2"/>
    <property type="match status" value="1"/>
</dbReference>
<evidence type="ECO:0000256" key="1">
    <source>
        <dbReference type="ARBA" id="ARBA00022676"/>
    </source>
</evidence>
<dbReference type="Proteomes" id="UP000768567">
    <property type="component" value="Unassembled WGS sequence"/>
</dbReference>
<dbReference type="SUPFAM" id="SSF53448">
    <property type="entry name" value="Nucleotide-diphospho-sugar transferases"/>
    <property type="match status" value="1"/>
</dbReference>
<dbReference type="Gene3D" id="3.90.550.10">
    <property type="entry name" value="Spore Coat Polysaccharide Biosynthesis Protein SpsA, Chain A"/>
    <property type="match status" value="1"/>
</dbReference>
<dbReference type="EMBL" id="JADCKC010000002">
    <property type="protein sequence ID" value="MBE5037492.1"/>
    <property type="molecule type" value="Genomic_DNA"/>
</dbReference>
<dbReference type="InterPro" id="IPR001173">
    <property type="entry name" value="Glyco_trans_2-like"/>
</dbReference>
<reference evidence="4 5" key="1">
    <citation type="submission" date="2020-10" db="EMBL/GenBank/DDBJ databases">
        <title>ChiBAC.</title>
        <authorList>
            <person name="Zenner C."/>
            <person name="Hitch T.C.A."/>
            <person name="Clavel T."/>
        </authorList>
    </citation>
    <scope>NUCLEOTIDE SEQUENCE [LARGE SCALE GENOMIC DNA]</scope>
    <source>
        <strain evidence="4 5">DSM 109015</strain>
    </source>
</reference>
<keyword evidence="1" id="KW-0328">Glycosyltransferase</keyword>
<dbReference type="PANTHER" id="PTHR22916">
    <property type="entry name" value="GLYCOSYLTRANSFERASE"/>
    <property type="match status" value="1"/>
</dbReference>
<protein>
    <submittedName>
        <fullName evidence="4">Glycosyltransferase family 2 protein</fullName>
    </submittedName>
</protein>
<organism evidence="4 5">
    <name type="scientific">Gemmiger gallinarum</name>
    <dbReference type="NCBI Taxonomy" id="2779354"/>
    <lineage>
        <taxon>Bacteria</taxon>
        <taxon>Bacillati</taxon>
        <taxon>Bacillota</taxon>
        <taxon>Clostridia</taxon>
        <taxon>Eubacteriales</taxon>
        <taxon>Gemmiger</taxon>
    </lineage>
</organism>
<proteinExistence type="predicted"/>